<dbReference type="GO" id="GO:0004252">
    <property type="term" value="F:serine-type endopeptidase activity"/>
    <property type="evidence" value="ECO:0007669"/>
    <property type="project" value="InterPro"/>
</dbReference>
<dbReference type="PANTHER" id="PTHR24253">
    <property type="entry name" value="TRANSMEMBRANE PROTEASE SERINE"/>
    <property type="match status" value="1"/>
</dbReference>
<evidence type="ECO:0000256" key="3">
    <source>
        <dbReference type="ARBA" id="ARBA00022801"/>
    </source>
</evidence>
<dbReference type="AlphaFoldDB" id="A0A3B3THZ6"/>
<evidence type="ECO:0000313" key="11">
    <source>
        <dbReference type="Ensembl" id="ENSPKIP00000041941.1"/>
    </source>
</evidence>
<evidence type="ECO:0000256" key="6">
    <source>
        <dbReference type="ARBA" id="ARBA00023180"/>
    </source>
</evidence>
<evidence type="ECO:0000313" key="12">
    <source>
        <dbReference type="Proteomes" id="UP000261540"/>
    </source>
</evidence>
<dbReference type="STRING" id="1676925.ENSPKIP00000041941"/>
<dbReference type="OrthoDB" id="10002959at2759"/>
<dbReference type="GO" id="GO:0006508">
    <property type="term" value="P:proteolysis"/>
    <property type="evidence" value="ECO:0007669"/>
    <property type="project" value="UniProtKB-KW"/>
</dbReference>
<dbReference type="InterPro" id="IPR001314">
    <property type="entry name" value="Peptidase_S1A"/>
</dbReference>
<organism evidence="11 12">
    <name type="scientific">Paramormyrops kingsleyae</name>
    <dbReference type="NCBI Taxonomy" id="1676925"/>
    <lineage>
        <taxon>Eukaryota</taxon>
        <taxon>Metazoa</taxon>
        <taxon>Chordata</taxon>
        <taxon>Craniata</taxon>
        <taxon>Vertebrata</taxon>
        <taxon>Euteleostomi</taxon>
        <taxon>Actinopterygii</taxon>
        <taxon>Neopterygii</taxon>
        <taxon>Teleostei</taxon>
        <taxon>Osteoglossocephala</taxon>
        <taxon>Osteoglossomorpha</taxon>
        <taxon>Osteoglossiformes</taxon>
        <taxon>Mormyridae</taxon>
        <taxon>Paramormyrops</taxon>
    </lineage>
</organism>
<evidence type="ECO:0000256" key="5">
    <source>
        <dbReference type="ARBA" id="ARBA00023157"/>
    </source>
</evidence>
<dbReference type="Gene3D" id="2.40.10.10">
    <property type="entry name" value="Trypsin-like serine proteases"/>
    <property type="match status" value="2"/>
</dbReference>
<name>A0A3B3THZ6_9TELE</name>
<protein>
    <submittedName>
        <fullName evidence="11">Transmembrane protease serine 9-like</fullName>
    </submittedName>
</protein>
<dbReference type="SMART" id="SM00020">
    <property type="entry name" value="Tryp_SPc"/>
    <property type="match status" value="1"/>
</dbReference>
<feature type="domain" description="Peptidase S1" evidence="10">
    <location>
        <begin position="339"/>
        <end position="539"/>
    </location>
</feature>
<dbReference type="Proteomes" id="UP000261540">
    <property type="component" value="Unplaced"/>
</dbReference>
<dbReference type="SUPFAM" id="SSF50494">
    <property type="entry name" value="Trypsin-like serine proteases"/>
    <property type="match status" value="2"/>
</dbReference>
<evidence type="ECO:0000256" key="9">
    <source>
        <dbReference type="SAM" id="SignalP"/>
    </source>
</evidence>
<dbReference type="FunFam" id="2.40.10.10:FF:000024">
    <property type="entry name" value="Serine protease 53"/>
    <property type="match status" value="1"/>
</dbReference>
<dbReference type="Pfam" id="PF00089">
    <property type="entry name" value="Trypsin"/>
    <property type="match status" value="2"/>
</dbReference>
<dbReference type="PANTHER" id="PTHR24253:SF144">
    <property type="entry name" value="CHYMOTRYPSIN-LIKE PROTEASE CTRL-1-RELATED"/>
    <property type="match status" value="1"/>
</dbReference>
<feature type="compositionally biased region" description="Low complexity" evidence="8">
    <location>
        <begin position="308"/>
        <end position="320"/>
    </location>
</feature>
<dbReference type="PRINTS" id="PR00722">
    <property type="entry name" value="CHYMOTRYPSIN"/>
</dbReference>
<accession>A0A3B3THZ6</accession>
<evidence type="ECO:0000256" key="7">
    <source>
        <dbReference type="RuleBase" id="RU363034"/>
    </source>
</evidence>
<dbReference type="CDD" id="cd00190">
    <property type="entry name" value="Tryp_SPc"/>
    <property type="match status" value="1"/>
</dbReference>
<dbReference type="GeneTree" id="ENSGT00940000163009"/>
<keyword evidence="12" id="KW-1185">Reference proteome</keyword>
<reference evidence="11" key="2">
    <citation type="submission" date="2025-09" db="UniProtKB">
        <authorList>
            <consortium name="Ensembl"/>
        </authorList>
    </citation>
    <scope>IDENTIFICATION</scope>
</reference>
<keyword evidence="3 7" id="KW-0378">Hydrolase</keyword>
<dbReference type="PROSITE" id="PS50240">
    <property type="entry name" value="TRYPSIN_DOM"/>
    <property type="match status" value="2"/>
</dbReference>
<dbReference type="InterPro" id="IPR018114">
    <property type="entry name" value="TRYPSIN_HIS"/>
</dbReference>
<feature type="chain" id="PRO_5017259296" evidence="9">
    <location>
        <begin position="22"/>
        <end position="567"/>
    </location>
</feature>
<proteinExistence type="predicted"/>
<keyword evidence="5" id="KW-1015">Disulfide bond</keyword>
<dbReference type="InterPro" id="IPR033116">
    <property type="entry name" value="TRYPSIN_SER"/>
</dbReference>
<keyword evidence="4 7" id="KW-0720">Serine protease</keyword>
<dbReference type="Ensembl" id="ENSPKIT00000022985.1">
    <property type="protein sequence ID" value="ENSPKIP00000041941.1"/>
    <property type="gene ID" value="ENSPKIG00000018072.1"/>
</dbReference>
<dbReference type="InterPro" id="IPR009003">
    <property type="entry name" value="Peptidase_S1_PA"/>
</dbReference>
<evidence type="ECO:0000256" key="2">
    <source>
        <dbReference type="ARBA" id="ARBA00022729"/>
    </source>
</evidence>
<evidence type="ECO:0000259" key="10">
    <source>
        <dbReference type="PROSITE" id="PS50240"/>
    </source>
</evidence>
<dbReference type="GeneID" id="111836824"/>
<keyword evidence="2 9" id="KW-0732">Signal</keyword>
<feature type="signal peptide" evidence="9">
    <location>
        <begin position="1"/>
        <end position="21"/>
    </location>
</feature>
<dbReference type="KEGG" id="pki:111836824"/>
<dbReference type="PROSITE" id="PS00134">
    <property type="entry name" value="TRYPSIN_HIS"/>
    <property type="match status" value="1"/>
</dbReference>
<sequence length="567" mass="60305">MALGTSVCFLVLLGLVVKVCGQAALNTRIVGGQNTSVGSWPWQASLYWNGFHMCEGSLINSMWVLTAAHCFSSTNTTGWSVHLGQQNQENVNPSHIILHPLYNSQTHDNDIALLKLNAAVNFTNYIQPICLADNGSTFYSGTETWVTGWGDVSLNVSPRSPVTLQEVQTPVVGNGICSCLYEMVNITITDNMICAGLLQGGKGSCQGDSGGPLVAQQGSVWIQAGVASFGCVETNYPEVFTRVSYYEDWINFTIATDQPCLVTFLSNGTESNNGTCTGVTPTPTSSTPSDSFTSNITFNTTENSSMPTTTAQSSFTSETSSTSTTIAQPNVCGFAPLNNAGNSEFVEAGVWPWQVSLHRNGVQVCGGTLITQTYVLSTAECFNSSVPNSQWTVVLGMNVSLGVSDIALSNLPGPNIALLHLAKSVTLTDYIQPVCLDLDNIVFTSGAKCWVTRLNSDEGGVHQQETSVEDCASVSPDDICTPAISSLTGYTGGALVSQNSSTWFQGAVIMTNSSSSKTRPQQVFISLSKFKNFLEGNVGPMPQPSRAGQHFPALLTLSLSLMSLCGH</sequence>
<dbReference type="InterPro" id="IPR001254">
    <property type="entry name" value="Trypsin_dom"/>
</dbReference>
<reference evidence="11" key="1">
    <citation type="submission" date="2025-08" db="UniProtKB">
        <authorList>
            <consortium name="Ensembl"/>
        </authorList>
    </citation>
    <scope>IDENTIFICATION</scope>
</reference>
<feature type="domain" description="Peptidase S1" evidence="10">
    <location>
        <begin position="29"/>
        <end position="255"/>
    </location>
</feature>
<dbReference type="PROSITE" id="PS00135">
    <property type="entry name" value="TRYPSIN_SER"/>
    <property type="match status" value="1"/>
</dbReference>
<evidence type="ECO:0000256" key="8">
    <source>
        <dbReference type="SAM" id="MobiDB-lite"/>
    </source>
</evidence>
<keyword evidence="6" id="KW-0325">Glycoprotein</keyword>
<feature type="region of interest" description="Disordered" evidence="8">
    <location>
        <begin position="299"/>
        <end position="320"/>
    </location>
</feature>
<keyword evidence="1 7" id="KW-0645">Protease</keyword>
<dbReference type="InterPro" id="IPR043504">
    <property type="entry name" value="Peptidase_S1_PA_chymotrypsin"/>
</dbReference>
<evidence type="ECO:0000256" key="4">
    <source>
        <dbReference type="ARBA" id="ARBA00022825"/>
    </source>
</evidence>
<dbReference type="RefSeq" id="XP_023654190.1">
    <property type="nucleotide sequence ID" value="XM_023798422.2"/>
</dbReference>
<evidence type="ECO:0000256" key="1">
    <source>
        <dbReference type="ARBA" id="ARBA00022670"/>
    </source>
</evidence>